<feature type="transmembrane region" description="Helical" evidence="8">
    <location>
        <begin position="451"/>
        <end position="477"/>
    </location>
</feature>
<protein>
    <submittedName>
        <fullName evidence="10">Uncharacterized protein LOC108565746</fullName>
    </submittedName>
</protein>
<feature type="transmembrane region" description="Helical" evidence="8">
    <location>
        <begin position="246"/>
        <end position="268"/>
    </location>
</feature>
<evidence type="ECO:0000256" key="8">
    <source>
        <dbReference type="SAM" id="Phobius"/>
    </source>
</evidence>
<evidence type="ECO:0000256" key="6">
    <source>
        <dbReference type="ARBA" id="ARBA00022989"/>
    </source>
</evidence>
<comment type="similarity">
    <text evidence="2">Belongs to the sodium:neurotransmitter symporter (SNF) (TC 2.A.22) family.</text>
</comment>
<feature type="transmembrane region" description="Helical" evidence="8">
    <location>
        <begin position="110"/>
        <end position="131"/>
    </location>
</feature>
<dbReference type="GeneID" id="108565746"/>
<reference evidence="10" key="1">
    <citation type="submission" date="2025-08" db="UniProtKB">
        <authorList>
            <consortium name="RefSeq"/>
        </authorList>
    </citation>
    <scope>IDENTIFICATION</scope>
    <source>
        <tissue evidence="10">Whole Larva</tissue>
    </source>
</reference>
<evidence type="ECO:0000256" key="1">
    <source>
        <dbReference type="ARBA" id="ARBA00004141"/>
    </source>
</evidence>
<dbReference type="Proteomes" id="UP000695000">
    <property type="component" value="Unplaced"/>
</dbReference>
<evidence type="ECO:0000256" key="7">
    <source>
        <dbReference type="ARBA" id="ARBA00023136"/>
    </source>
</evidence>
<accession>A0ABM1N221</accession>
<evidence type="ECO:0000256" key="4">
    <source>
        <dbReference type="ARBA" id="ARBA00022692"/>
    </source>
</evidence>
<comment type="subcellular location">
    <subcellularLocation>
        <location evidence="1">Membrane</location>
        <topology evidence="1">Multi-pass membrane protein</topology>
    </subcellularLocation>
</comment>
<keyword evidence="4 8" id="KW-0812">Transmembrane</keyword>
<feature type="transmembrane region" description="Helical" evidence="8">
    <location>
        <begin position="275"/>
        <end position="296"/>
    </location>
</feature>
<feature type="transmembrane region" description="Helical" evidence="8">
    <location>
        <begin position="551"/>
        <end position="572"/>
    </location>
</feature>
<dbReference type="InterPro" id="IPR000175">
    <property type="entry name" value="Na/ntran_symport"/>
</dbReference>
<feature type="transmembrane region" description="Helical" evidence="8">
    <location>
        <begin position="171"/>
        <end position="189"/>
    </location>
</feature>
<keyword evidence="7 8" id="KW-0472">Membrane</keyword>
<name>A0ABM1N221_NICVS</name>
<dbReference type="PANTHER" id="PTHR11616">
    <property type="entry name" value="SODIUM/CHLORIDE DEPENDENT TRANSPORTER"/>
    <property type="match status" value="1"/>
</dbReference>
<evidence type="ECO:0000313" key="9">
    <source>
        <dbReference type="Proteomes" id="UP000695000"/>
    </source>
</evidence>
<feature type="non-terminal residue" evidence="10">
    <location>
        <position position="661"/>
    </location>
</feature>
<dbReference type="SUPFAM" id="SSF161070">
    <property type="entry name" value="SNF-like"/>
    <property type="match status" value="1"/>
</dbReference>
<keyword evidence="3" id="KW-0813">Transport</keyword>
<feature type="transmembrane region" description="Helical" evidence="8">
    <location>
        <begin position="411"/>
        <end position="430"/>
    </location>
</feature>
<feature type="transmembrane region" description="Helical" evidence="8">
    <location>
        <begin position="143"/>
        <end position="164"/>
    </location>
</feature>
<gene>
    <name evidence="10" type="primary">LOC108565746</name>
</gene>
<feature type="transmembrane region" description="Helical" evidence="8">
    <location>
        <begin position="483"/>
        <end position="503"/>
    </location>
</feature>
<dbReference type="PROSITE" id="PS50267">
    <property type="entry name" value="NA_NEUROTRAN_SYMP_3"/>
    <property type="match status" value="1"/>
</dbReference>
<keyword evidence="6 8" id="KW-1133">Transmembrane helix</keyword>
<proteinExistence type="inferred from homology"/>
<evidence type="ECO:0000256" key="2">
    <source>
        <dbReference type="ARBA" id="ARBA00006459"/>
    </source>
</evidence>
<feature type="transmembrane region" description="Helical" evidence="8">
    <location>
        <begin position="524"/>
        <end position="545"/>
    </location>
</feature>
<organism evidence="9 10">
    <name type="scientific">Nicrophorus vespilloides</name>
    <name type="common">Boreal carrion beetle</name>
    <dbReference type="NCBI Taxonomy" id="110193"/>
    <lineage>
        <taxon>Eukaryota</taxon>
        <taxon>Metazoa</taxon>
        <taxon>Ecdysozoa</taxon>
        <taxon>Arthropoda</taxon>
        <taxon>Hexapoda</taxon>
        <taxon>Insecta</taxon>
        <taxon>Pterygota</taxon>
        <taxon>Neoptera</taxon>
        <taxon>Endopterygota</taxon>
        <taxon>Coleoptera</taxon>
        <taxon>Polyphaga</taxon>
        <taxon>Staphyliniformia</taxon>
        <taxon>Silphidae</taxon>
        <taxon>Nicrophorinae</taxon>
        <taxon>Nicrophorus</taxon>
    </lineage>
</organism>
<dbReference type="InterPro" id="IPR037272">
    <property type="entry name" value="SNS_sf"/>
</dbReference>
<evidence type="ECO:0000313" key="10">
    <source>
        <dbReference type="RefSeq" id="XP_017780871.1"/>
    </source>
</evidence>
<dbReference type="RefSeq" id="XP_017780871.1">
    <property type="nucleotide sequence ID" value="XM_017925382.1"/>
</dbReference>
<dbReference type="PANTHER" id="PTHR11616:SF241">
    <property type="entry name" value="SODIUM- AND CHLORIDE-DEPENDENT GLYCINE TRANSPORTER 2"/>
    <property type="match status" value="1"/>
</dbReference>
<keyword evidence="5" id="KW-0769">Symport</keyword>
<evidence type="ECO:0000256" key="3">
    <source>
        <dbReference type="ARBA" id="ARBA00022448"/>
    </source>
</evidence>
<keyword evidence="9" id="KW-1185">Reference proteome</keyword>
<sequence>MDELRFFKPRATKKFNTYNPQQDKSTHLQIYLEERYKYNRTEYGDFFNELQQTKHKEKNKYLHEFFLSKKWGIFKETLSYSHYQVINLTLQNDLFKILNYIDLYMRYGSWLVMFGYIILTYILATPLYLLFFFLSNYTRQKYMTFWLCVPAFKGVGFAIGVLNLHKIIMNMALASLAVYLGFCSMLIPLNYCSRPEASPYCSTEMFTGNCEIRNYTIFERSQFVYPSLDLLYEVVFNETGQYAMNGYWIVASLVLWLVVMSMCVSKLLMNSMSKFMIFLWISMLICSLWVSIIQGHLHTKLPIFHPGLESMIDSKFWVQLILVTVREVLPGDIISYSAQISTESRPTVEASIMFSMRCLVIVIVSNWISMATSDLAKRYHMNNAHCVMGDGMNSVFASVPEMMSNWSGSKIVIPLYYGVLTIWGTMASFYSLNGLIEALIGIFPKMVHVKYISASIVGLCAILNTPLLTNKFLYIYFYQKTMYFPPLTIFVLIGVYIIVYTPLRITNDYQFAFGVRLTKYWREAMKLYSVAIIVLSVTFSLHAFIGRHRFYVFVYNLLMFIIIFSPIFFCFFTKTISYKTKKTKYFMKPDYAWGPPNKELRDARRRYNPKRELKLSDAVICNHDCVLNSKSLDKEVQIWADREKYFSDWYALYQRTARHKI</sequence>
<evidence type="ECO:0000256" key="5">
    <source>
        <dbReference type="ARBA" id="ARBA00022847"/>
    </source>
</evidence>